<sequence>MPQYDSSKIRRQIEFFKKHIERTCSSIHNTLAEYKVDIKHPNLAQLVDDQLESLRLDLQMLRSSLLKEYEKIAALHEEWATMQQSSSQEAEIFDNYVTRYGDFRTSVHQALPTQKTWIFYSTKSTQNFTNAISPYPQVHRT</sequence>
<dbReference type="OrthoDB" id="5839458at2759"/>
<dbReference type="Proteomes" id="UP000050761">
    <property type="component" value="Unassembled WGS sequence"/>
</dbReference>
<accession>A0A3P8AT32</accession>
<organism evidence="2 3">
    <name type="scientific">Heligmosomoides polygyrus</name>
    <name type="common">Parasitic roundworm</name>
    <dbReference type="NCBI Taxonomy" id="6339"/>
    <lineage>
        <taxon>Eukaryota</taxon>
        <taxon>Metazoa</taxon>
        <taxon>Ecdysozoa</taxon>
        <taxon>Nematoda</taxon>
        <taxon>Chromadorea</taxon>
        <taxon>Rhabditida</taxon>
        <taxon>Rhabditina</taxon>
        <taxon>Rhabditomorpha</taxon>
        <taxon>Strongyloidea</taxon>
        <taxon>Heligmosomidae</taxon>
        <taxon>Heligmosomoides</taxon>
    </lineage>
</organism>
<accession>A0A183FX44</accession>
<dbReference type="EMBL" id="UZAH01027770">
    <property type="protein sequence ID" value="VDO94823.1"/>
    <property type="molecule type" value="Genomic_DNA"/>
</dbReference>
<keyword evidence="2" id="KW-1185">Reference proteome</keyword>
<evidence type="ECO:0000313" key="3">
    <source>
        <dbReference type="WBParaSite" id="HPBE_0001308001-mRNA-1"/>
    </source>
</evidence>
<name>A0A183FX44_HELPZ</name>
<reference evidence="3" key="2">
    <citation type="submission" date="2019-09" db="UniProtKB">
        <authorList>
            <consortium name="WormBaseParasite"/>
        </authorList>
    </citation>
    <scope>IDENTIFICATION</scope>
</reference>
<gene>
    <name evidence="1" type="ORF">HPBE_LOCUS13081</name>
</gene>
<dbReference type="AlphaFoldDB" id="A0A183FX44"/>
<proteinExistence type="predicted"/>
<dbReference type="WBParaSite" id="HPBE_0001308001-mRNA-1">
    <property type="protein sequence ID" value="HPBE_0001308001-mRNA-1"/>
    <property type="gene ID" value="HPBE_0001308001"/>
</dbReference>
<reference evidence="1 2" key="1">
    <citation type="submission" date="2018-11" db="EMBL/GenBank/DDBJ databases">
        <authorList>
            <consortium name="Pathogen Informatics"/>
        </authorList>
    </citation>
    <scope>NUCLEOTIDE SEQUENCE [LARGE SCALE GENOMIC DNA]</scope>
</reference>
<evidence type="ECO:0000313" key="2">
    <source>
        <dbReference type="Proteomes" id="UP000050761"/>
    </source>
</evidence>
<evidence type="ECO:0000313" key="1">
    <source>
        <dbReference type="EMBL" id="VDO94823.1"/>
    </source>
</evidence>
<protein>
    <submittedName>
        <fullName evidence="3">AH domain-containing protein</fullName>
    </submittedName>
</protein>